<comment type="catalytic activity">
    <reaction evidence="12 14">
        <text>riboflavin + ATP = FMN + ADP + H(+)</text>
        <dbReference type="Rhea" id="RHEA:14357"/>
        <dbReference type="ChEBI" id="CHEBI:15378"/>
        <dbReference type="ChEBI" id="CHEBI:30616"/>
        <dbReference type="ChEBI" id="CHEBI:57986"/>
        <dbReference type="ChEBI" id="CHEBI:58210"/>
        <dbReference type="ChEBI" id="CHEBI:456216"/>
        <dbReference type="EC" id="2.7.1.26"/>
    </reaction>
</comment>
<evidence type="ECO:0000256" key="11">
    <source>
        <dbReference type="ARBA" id="ARBA00023268"/>
    </source>
</evidence>
<dbReference type="EC" id="2.7.7.2" evidence="14"/>
<dbReference type="InterPro" id="IPR015865">
    <property type="entry name" value="Riboflavin_kinase_bac/euk"/>
</dbReference>
<name>A0ABP6LLW2_9MICC</name>
<evidence type="ECO:0000256" key="9">
    <source>
        <dbReference type="ARBA" id="ARBA00022827"/>
    </source>
</evidence>
<protein>
    <recommendedName>
        <fullName evidence="14">Riboflavin biosynthesis protein</fullName>
    </recommendedName>
    <domain>
        <recommendedName>
            <fullName evidence="14">Riboflavin kinase</fullName>
            <ecNumber evidence="14">2.7.1.26</ecNumber>
        </recommendedName>
        <alternativeName>
            <fullName evidence="14">Flavokinase</fullName>
        </alternativeName>
    </domain>
    <domain>
        <recommendedName>
            <fullName evidence="14">FMN adenylyltransferase</fullName>
            <ecNumber evidence="14">2.7.7.2</ecNumber>
        </recommendedName>
        <alternativeName>
            <fullName evidence="14">FAD pyrophosphorylase</fullName>
        </alternativeName>
        <alternativeName>
            <fullName evidence="14">FAD synthase</fullName>
        </alternativeName>
    </domain>
</protein>
<evidence type="ECO:0000256" key="8">
    <source>
        <dbReference type="ARBA" id="ARBA00022777"/>
    </source>
</evidence>
<dbReference type="SUPFAM" id="SSF82114">
    <property type="entry name" value="Riboflavin kinase-like"/>
    <property type="match status" value="1"/>
</dbReference>
<dbReference type="EMBL" id="BAAAVT010000001">
    <property type="protein sequence ID" value="GAA3050538.1"/>
    <property type="molecule type" value="Genomic_DNA"/>
</dbReference>
<keyword evidence="6 14" id="KW-0548">Nucleotidyltransferase</keyword>
<feature type="domain" description="Riboflavin kinase" evidence="15">
    <location>
        <begin position="182"/>
        <end position="313"/>
    </location>
</feature>
<dbReference type="Proteomes" id="UP001500236">
    <property type="component" value="Unassembled WGS sequence"/>
</dbReference>
<dbReference type="PANTHER" id="PTHR22749">
    <property type="entry name" value="RIBOFLAVIN KINASE/FMN ADENYLYLTRANSFERASE"/>
    <property type="match status" value="1"/>
</dbReference>
<evidence type="ECO:0000256" key="4">
    <source>
        <dbReference type="ARBA" id="ARBA00022643"/>
    </source>
</evidence>
<evidence type="ECO:0000259" key="15">
    <source>
        <dbReference type="SMART" id="SM00904"/>
    </source>
</evidence>
<dbReference type="Gene3D" id="3.40.50.620">
    <property type="entry name" value="HUPs"/>
    <property type="match status" value="1"/>
</dbReference>
<keyword evidence="8 14" id="KW-0418">Kinase</keyword>
<keyword evidence="11" id="KW-0511">Multifunctional enzyme</keyword>
<evidence type="ECO:0000256" key="3">
    <source>
        <dbReference type="ARBA" id="ARBA00022630"/>
    </source>
</evidence>
<keyword evidence="9 14" id="KW-0274">FAD</keyword>
<comment type="catalytic activity">
    <reaction evidence="13 14">
        <text>FMN + ATP + H(+) = FAD + diphosphate</text>
        <dbReference type="Rhea" id="RHEA:17237"/>
        <dbReference type="ChEBI" id="CHEBI:15378"/>
        <dbReference type="ChEBI" id="CHEBI:30616"/>
        <dbReference type="ChEBI" id="CHEBI:33019"/>
        <dbReference type="ChEBI" id="CHEBI:57692"/>
        <dbReference type="ChEBI" id="CHEBI:58210"/>
        <dbReference type="EC" id="2.7.7.2"/>
    </reaction>
</comment>
<evidence type="ECO:0000313" key="16">
    <source>
        <dbReference type="EMBL" id="GAA3050538.1"/>
    </source>
</evidence>
<keyword evidence="4 14" id="KW-0288">FMN</keyword>
<dbReference type="InterPro" id="IPR014729">
    <property type="entry name" value="Rossmann-like_a/b/a_fold"/>
</dbReference>
<dbReference type="InterPro" id="IPR023465">
    <property type="entry name" value="Riboflavin_kinase_dom_sf"/>
</dbReference>
<dbReference type="EC" id="2.7.1.26" evidence="14"/>
<dbReference type="RefSeq" id="WP_311023723.1">
    <property type="nucleotide sequence ID" value="NZ_BAAAVT010000001.1"/>
</dbReference>
<evidence type="ECO:0000256" key="2">
    <source>
        <dbReference type="ARBA" id="ARBA00005201"/>
    </source>
</evidence>
<dbReference type="Gene3D" id="2.40.30.30">
    <property type="entry name" value="Riboflavin kinase-like"/>
    <property type="match status" value="1"/>
</dbReference>
<keyword evidence="17" id="KW-1185">Reference proteome</keyword>
<dbReference type="NCBIfam" id="TIGR00083">
    <property type="entry name" value="ribF"/>
    <property type="match status" value="1"/>
</dbReference>
<comment type="caution">
    <text evidence="16">The sequence shown here is derived from an EMBL/GenBank/DDBJ whole genome shotgun (WGS) entry which is preliminary data.</text>
</comment>
<dbReference type="Pfam" id="PF06574">
    <property type="entry name" value="FAD_syn"/>
    <property type="match status" value="1"/>
</dbReference>
<comment type="pathway">
    <text evidence="2 14">Cofactor biosynthesis; FMN biosynthesis; FMN from riboflavin (ATP route): step 1/1.</text>
</comment>
<evidence type="ECO:0000256" key="1">
    <source>
        <dbReference type="ARBA" id="ARBA00004726"/>
    </source>
</evidence>
<evidence type="ECO:0000256" key="12">
    <source>
        <dbReference type="ARBA" id="ARBA00047880"/>
    </source>
</evidence>
<dbReference type="Pfam" id="PF01687">
    <property type="entry name" value="Flavokinase"/>
    <property type="match status" value="1"/>
</dbReference>
<keyword evidence="5 14" id="KW-0808">Transferase</keyword>
<accession>A0ABP6LLW2</accession>
<evidence type="ECO:0000313" key="17">
    <source>
        <dbReference type="Proteomes" id="UP001500236"/>
    </source>
</evidence>
<organism evidence="16 17">
    <name type="scientific">Nesterenkonia aethiopica</name>
    <dbReference type="NCBI Taxonomy" id="269144"/>
    <lineage>
        <taxon>Bacteria</taxon>
        <taxon>Bacillati</taxon>
        <taxon>Actinomycetota</taxon>
        <taxon>Actinomycetes</taxon>
        <taxon>Micrococcales</taxon>
        <taxon>Micrococcaceae</taxon>
        <taxon>Nesterenkonia</taxon>
    </lineage>
</organism>
<dbReference type="PANTHER" id="PTHR22749:SF6">
    <property type="entry name" value="RIBOFLAVIN KINASE"/>
    <property type="match status" value="1"/>
</dbReference>
<dbReference type="PIRSF" id="PIRSF004491">
    <property type="entry name" value="FAD_Synth"/>
    <property type="match status" value="1"/>
</dbReference>
<proteinExistence type="inferred from homology"/>
<dbReference type="SMART" id="SM00904">
    <property type="entry name" value="Flavokinase"/>
    <property type="match status" value="1"/>
</dbReference>
<keyword evidence="7 14" id="KW-0547">Nucleotide-binding</keyword>
<dbReference type="SUPFAM" id="SSF52374">
    <property type="entry name" value="Nucleotidylyl transferase"/>
    <property type="match status" value="1"/>
</dbReference>
<keyword evidence="10 14" id="KW-0067">ATP-binding</keyword>
<keyword evidence="3 14" id="KW-0285">Flavoprotein</keyword>
<reference evidence="17" key="1">
    <citation type="journal article" date="2019" name="Int. J. Syst. Evol. Microbiol.">
        <title>The Global Catalogue of Microorganisms (GCM) 10K type strain sequencing project: providing services to taxonomists for standard genome sequencing and annotation.</title>
        <authorList>
            <consortium name="The Broad Institute Genomics Platform"/>
            <consortium name="The Broad Institute Genome Sequencing Center for Infectious Disease"/>
            <person name="Wu L."/>
            <person name="Ma J."/>
        </authorList>
    </citation>
    <scope>NUCLEOTIDE SEQUENCE [LARGE SCALE GENOMIC DNA]</scope>
    <source>
        <strain evidence="17">JCM 14309</strain>
    </source>
</reference>
<dbReference type="GO" id="GO:0016301">
    <property type="term" value="F:kinase activity"/>
    <property type="evidence" value="ECO:0007669"/>
    <property type="project" value="UniProtKB-KW"/>
</dbReference>
<sequence length="330" mass="35835">MHYWNGLDEVPADLGPTAVTIGNFDGVHLGHQEVLTQLAAAAAEHEASAVAVSFDPHPAQVHRPHQCPEMITGVQEKIYRLATTGIDAMLMIRYSLDLAALTPAEFVKQYFVDALNVRVVVVGHDVRFGRGNTGSFETMVELGEQYGFTVVGVEDFGRDRRCSSTWVREALAAGDVASAREVLGRPHAVLGEVVHGAARGRELGFPTANLGQDSEGMIPADGVYAGWLTDGHGRRWPAAISVGSNPTFDGVQRVVESFVIGRPKEKVEDFDLYGQQVRVEFIDRLRGMVAFEGIPQLISQMEEDVARAKLTLGTDDPEHLDARPVPAVEG</sequence>
<dbReference type="CDD" id="cd02064">
    <property type="entry name" value="FAD_synthetase_N"/>
    <property type="match status" value="1"/>
</dbReference>
<evidence type="ECO:0000256" key="14">
    <source>
        <dbReference type="PIRNR" id="PIRNR004491"/>
    </source>
</evidence>
<evidence type="ECO:0000256" key="6">
    <source>
        <dbReference type="ARBA" id="ARBA00022695"/>
    </source>
</evidence>
<evidence type="ECO:0000256" key="7">
    <source>
        <dbReference type="ARBA" id="ARBA00022741"/>
    </source>
</evidence>
<comment type="pathway">
    <text evidence="1 14">Cofactor biosynthesis; FAD biosynthesis; FAD from FMN: step 1/1.</text>
</comment>
<dbReference type="InterPro" id="IPR002606">
    <property type="entry name" value="Riboflavin_kinase_bac"/>
</dbReference>
<evidence type="ECO:0000256" key="10">
    <source>
        <dbReference type="ARBA" id="ARBA00022840"/>
    </source>
</evidence>
<evidence type="ECO:0000256" key="13">
    <source>
        <dbReference type="ARBA" id="ARBA00049494"/>
    </source>
</evidence>
<dbReference type="InterPro" id="IPR023468">
    <property type="entry name" value="Riboflavin_kinase"/>
</dbReference>
<dbReference type="NCBIfam" id="NF004160">
    <property type="entry name" value="PRK05627.1-3"/>
    <property type="match status" value="1"/>
</dbReference>
<dbReference type="InterPro" id="IPR015864">
    <property type="entry name" value="FAD_synthase"/>
</dbReference>
<comment type="similarity">
    <text evidence="14">Belongs to the ribF family.</text>
</comment>
<gene>
    <name evidence="16" type="ORF">GCM10010529_00750</name>
</gene>
<evidence type="ECO:0000256" key="5">
    <source>
        <dbReference type="ARBA" id="ARBA00022679"/>
    </source>
</evidence>